<dbReference type="GO" id="GO:0003723">
    <property type="term" value="F:RNA binding"/>
    <property type="evidence" value="ECO:0007669"/>
    <property type="project" value="UniProtKB-KW"/>
</dbReference>
<keyword evidence="3" id="KW-0479">Metal-binding</keyword>
<evidence type="ECO:0000313" key="11">
    <source>
        <dbReference type="EMBL" id="CAB3267242.1"/>
    </source>
</evidence>
<keyword evidence="5 7" id="KW-0863">Zinc-finger</keyword>
<evidence type="ECO:0000256" key="1">
    <source>
        <dbReference type="ARBA" id="ARBA00008518"/>
    </source>
</evidence>
<dbReference type="Pfam" id="PF00643">
    <property type="entry name" value="zf-B_box"/>
    <property type="match status" value="1"/>
</dbReference>
<reference evidence="11" key="1">
    <citation type="submission" date="2020-04" db="EMBL/GenBank/DDBJ databases">
        <authorList>
            <person name="Neveu A P."/>
        </authorList>
    </citation>
    <scope>NUCLEOTIDE SEQUENCE</scope>
    <source>
        <tissue evidence="11">Whole embryo</tissue>
    </source>
</reference>
<dbReference type="SUPFAM" id="SSF81296">
    <property type="entry name" value="E set domains"/>
    <property type="match status" value="1"/>
</dbReference>
<evidence type="ECO:0000256" key="7">
    <source>
        <dbReference type="PROSITE-ProRule" id="PRU00024"/>
    </source>
</evidence>
<feature type="repeat" description="NHL" evidence="9">
    <location>
        <begin position="691"/>
        <end position="734"/>
    </location>
</feature>
<dbReference type="CDD" id="cd19796">
    <property type="entry name" value="Bbox2_TRIM71_C-VII"/>
    <property type="match status" value="1"/>
</dbReference>
<feature type="repeat" description="NHL" evidence="9">
    <location>
        <begin position="644"/>
        <end position="687"/>
    </location>
</feature>
<feature type="domain" description="B box-type" evidence="10">
    <location>
        <begin position="109"/>
        <end position="155"/>
    </location>
</feature>
<evidence type="ECO:0000256" key="2">
    <source>
        <dbReference type="ARBA" id="ARBA00022473"/>
    </source>
</evidence>
<evidence type="ECO:0000256" key="5">
    <source>
        <dbReference type="ARBA" id="ARBA00022771"/>
    </source>
</evidence>
<dbReference type="GO" id="GO:0043161">
    <property type="term" value="P:proteasome-mediated ubiquitin-dependent protein catabolic process"/>
    <property type="evidence" value="ECO:0007669"/>
    <property type="project" value="TreeGrafter"/>
</dbReference>
<dbReference type="PROSITE" id="PS50194">
    <property type="entry name" value="FILAMIN_REPEAT"/>
    <property type="match status" value="1"/>
</dbReference>
<dbReference type="InterPro" id="IPR001258">
    <property type="entry name" value="NHL_repeat"/>
</dbReference>
<dbReference type="InterPro" id="IPR000315">
    <property type="entry name" value="Znf_B-box"/>
</dbReference>
<dbReference type="PROSITE" id="PS50119">
    <property type="entry name" value="ZF_BBOX"/>
    <property type="match status" value="2"/>
</dbReference>
<feature type="repeat" description="Filamin" evidence="8">
    <location>
        <begin position="386"/>
        <end position="488"/>
    </location>
</feature>
<dbReference type="FunFam" id="2.120.10.30:FF:000025">
    <property type="entry name" value="E3 ubiquitin-protein ligase TRIM71"/>
    <property type="match status" value="1"/>
</dbReference>
<dbReference type="GO" id="GO:0008270">
    <property type="term" value="F:zinc ion binding"/>
    <property type="evidence" value="ECO:0007669"/>
    <property type="project" value="UniProtKB-KW"/>
</dbReference>
<dbReference type="GO" id="GO:0061630">
    <property type="term" value="F:ubiquitin protein ligase activity"/>
    <property type="evidence" value="ECO:0007669"/>
    <property type="project" value="TreeGrafter"/>
</dbReference>
<dbReference type="InterPro" id="IPR011042">
    <property type="entry name" value="6-blade_b-propeller_TolB-like"/>
</dbReference>
<dbReference type="AlphaFoldDB" id="A0A6F9DUY3"/>
<dbReference type="GO" id="GO:0000209">
    <property type="term" value="P:protein polyubiquitination"/>
    <property type="evidence" value="ECO:0007669"/>
    <property type="project" value="TreeGrafter"/>
</dbReference>
<dbReference type="InterPro" id="IPR017868">
    <property type="entry name" value="Filamin/ABP280_repeat-like"/>
</dbReference>
<name>A0A6F9DUY3_9ASCI</name>
<evidence type="ECO:0000256" key="4">
    <source>
        <dbReference type="ARBA" id="ARBA00022737"/>
    </source>
</evidence>
<dbReference type="CDD" id="cd14954">
    <property type="entry name" value="NHL_TRIM71_like"/>
    <property type="match status" value="1"/>
</dbReference>
<evidence type="ECO:0000256" key="3">
    <source>
        <dbReference type="ARBA" id="ARBA00022723"/>
    </source>
</evidence>
<evidence type="ECO:0000256" key="6">
    <source>
        <dbReference type="ARBA" id="ARBA00022833"/>
    </source>
</evidence>
<dbReference type="SMART" id="SM00502">
    <property type="entry name" value="BBC"/>
    <property type="match status" value="1"/>
</dbReference>
<dbReference type="Gene3D" id="3.30.160.60">
    <property type="entry name" value="Classic Zinc Finger"/>
    <property type="match status" value="1"/>
</dbReference>
<accession>A0A6F9DUY3</accession>
<dbReference type="GO" id="GO:0000932">
    <property type="term" value="C:P-body"/>
    <property type="evidence" value="ECO:0007669"/>
    <property type="project" value="UniProtKB-SubCell"/>
</dbReference>
<dbReference type="InterPro" id="IPR013783">
    <property type="entry name" value="Ig-like_fold"/>
</dbReference>
<protein>
    <submittedName>
        <fullName evidence="11">E3 ubiquitin-protein ligase TRIM71</fullName>
    </submittedName>
</protein>
<proteinExistence type="evidence at transcript level"/>
<dbReference type="EMBL" id="LR791380">
    <property type="protein sequence ID" value="CAB3267242.1"/>
    <property type="molecule type" value="mRNA"/>
</dbReference>
<dbReference type="SMART" id="SM00557">
    <property type="entry name" value="IG_FLMN"/>
    <property type="match status" value="1"/>
</dbReference>
<dbReference type="InterPro" id="IPR001298">
    <property type="entry name" value="Filamin/ABP280_rpt"/>
</dbReference>
<evidence type="ECO:0000259" key="10">
    <source>
        <dbReference type="PROSITE" id="PS50119"/>
    </source>
</evidence>
<sequence>MHLMKLKHNEKHNCVMSGWLAKTNMADPFHLVPNGIVSNSFPNITSTSTSLQSPINSFCNAISESLPSSTSGMFMQSSNEIMTSSSDATLTSLLIGNIWEAMSIQDDIKQKHFCMCNDGIQADSYCHDCKEHLCARCVSAHYRVTLTKDHVIVKADPKPTSDKELHRMLPYLLPPPCVNNKNFCNVHANELNQLFCETCSLAVCQQCTIYEHSGHNFQFLQQVADSSKTASLKLLAEARNNYQAVEKNIQAIQQMAERIAGRSKLVKSEIHATVQKHVLALEQREQELIGKVEQIRQVKQRILSSQISSLQQSASNLKSTIDEVTEVVNSGSDLDIIRGKDKIQATVLSSSPMSSTVLPHEDDLLLFSPPDPGLYMAINTFGSIKASVCAQQSVLCREGSMSNTAFSGSNGSFTILARDHTGTLKHSGGDTFEVIVKRPDSSTYRVNTHDMGDGRYSFHVQFPFEGQYGVSAQYKGVSVRDSPYIVNVKQGMNYNSRVSHTPYLTFGKEGDKPGDLCRPWGICCNSQGYLIVADRSNNRIQIFNADGSFRHKFGVAGTRPGQFDRPAGVTVDKQGNIIVADKDNHRIQIFQLDGTFIRAFGERGSKNGQFNYPWDVAVSPNQMIAVTDTRNHRVQIFTYDGTFLGKYGFEGSMWKHFDSPRGVAFTKDMRLIVTDFNNHRLVIIEPDLQSARYLGSEGSQALQFLRPQGVAVDEEGNIVVADSRNHRLQVFTPSGGLLAIFGGNLQVSGSVQLDRPSGVTVTKDGRIAVVDFGNNRVVVF</sequence>
<organism evidence="11">
    <name type="scientific">Phallusia mammillata</name>
    <dbReference type="NCBI Taxonomy" id="59560"/>
    <lineage>
        <taxon>Eukaryota</taxon>
        <taxon>Metazoa</taxon>
        <taxon>Chordata</taxon>
        <taxon>Tunicata</taxon>
        <taxon>Ascidiacea</taxon>
        <taxon>Phlebobranchia</taxon>
        <taxon>Ascidiidae</taxon>
        <taxon>Phallusia</taxon>
    </lineage>
</organism>
<comment type="similarity">
    <text evidence="1">Belongs to the TRIM/RBCC family.</text>
</comment>
<dbReference type="SUPFAM" id="SSF101898">
    <property type="entry name" value="NHL repeat"/>
    <property type="match status" value="1"/>
</dbReference>
<dbReference type="InterPro" id="IPR050952">
    <property type="entry name" value="TRIM-NHL_E3_ligases"/>
</dbReference>
<evidence type="ECO:0000256" key="9">
    <source>
        <dbReference type="PROSITE-ProRule" id="PRU00504"/>
    </source>
</evidence>
<dbReference type="Pfam" id="PF00630">
    <property type="entry name" value="Filamin"/>
    <property type="match status" value="1"/>
</dbReference>
<dbReference type="InterPro" id="IPR014756">
    <property type="entry name" value="Ig_E-set"/>
</dbReference>
<dbReference type="Gene3D" id="2.120.10.30">
    <property type="entry name" value="TolB, C-terminal domain"/>
    <property type="match status" value="2"/>
</dbReference>
<feature type="repeat" description="NHL" evidence="9">
    <location>
        <begin position="506"/>
        <end position="546"/>
    </location>
</feature>
<feature type="repeat" description="NHL" evidence="9">
    <location>
        <begin position="550"/>
        <end position="593"/>
    </location>
</feature>
<keyword evidence="2" id="KW-0217">Developmental protein</keyword>
<feature type="repeat" description="NHL" evidence="9">
    <location>
        <begin position="742"/>
        <end position="780"/>
    </location>
</feature>
<dbReference type="PANTHER" id="PTHR24104:SF48">
    <property type="entry name" value="PROTEIN WECH"/>
    <property type="match status" value="1"/>
</dbReference>
<feature type="repeat" description="NHL" evidence="9">
    <location>
        <begin position="600"/>
        <end position="640"/>
    </location>
</feature>
<dbReference type="Gene3D" id="2.60.40.10">
    <property type="entry name" value="Immunoglobulins"/>
    <property type="match status" value="1"/>
</dbReference>
<keyword evidence="4" id="KW-0677">Repeat</keyword>
<dbReference type="FunFam" id="2.120.10.30:FF:000080">
    <property type="entry name" value="E3 ubiquitin-protein ligase TRIM71"/>
    <property type="match status" value="1"/>
</dbReference>
<dbReference type="InterPro" id="IPR003649">
    <property type="entry name" value="Bbox_C"/>
</dbReference>
<dbReference type="Pfam" id="PF01436">
    <property type="entry name" value="NHL"/>
    <property type="match status" value="6"/>
</dbReference>
<feature type="domain" description="B box-type" evidence="10">
    <location>
        <begin position="179"/>
        <end position="220"/>
    </location>
</feature>
<dbReference type="PROSITE" id="PS51125">
    <property type="entry name" value="NHL"/>
    <property type="match status" value="6"/>
</dbReference>
<keyword evidence="6" id="KW-0862">Zinc</keyword>
<dbReference type="SUPFAM" id="SSF57845">
    <property type="entry name" value="B-box zinc-binding domain"/>
    <property type="match status" value="1"/>
</dbReference>
<dbReference type="SMART" id="SM00336">
    <property type="entry name" value="BBOX"/>
    <property type="match status" value="2"/>
</dbReference>
<gene>
    <name evidence="11" type="primary">Trim71-001</name>
</gene>
<evidence type="ECO:0000256" key="8">
    <source>
        <dbReference type="PROSITE-ProRule" id="PRU00087"/>
    </source>
</evidence>
<dbReference type="PANTHER" id="PTHR24104">
    <property type="entry name" value="E3 UBIQUITIN-PROTEIN LIGASE NHLRC1-RELATED"/>
    <property type="match status" value="1"/>
</dbReference>